<name>A0A835XG44_9CHLO</name>
<comment type="caution">
    <text evidence="1">The sequence shown here is derived from an EMBL/GenBank/DDBJ whole genome shotgun (WGS) entry which is preliminary data.</text>
</comment>
<proteinExistence type="predicted"/>
<sequence length="125" mass="13252">MQVACMNLIKGTDKATNKAFYVNLNRPNFTAIYLAHRTAPSVPVEADPPMGGRCPPMPGYNLTLDHSQAGADVAQVGDPLYAALFCNADPACAAFTSDGWLRKEGALKAVKGSCAWVKQGGTEHV</sequence>
<evidence type="ECO:0000313" key="2">
    <source>
        <dbReference type="Proteomes" id="UP000612055"/>
    </source>
</evidence>
<accession>A0A835XG44</accession>
<reference evidence="1" key="1">
    <citation type="journal article" date="2020" name="bioRxiv">
        <title>Comparative genomics of Chlamydomonas.</title>
        <authorList>
            <person name="Craig R.J."/>
            <person name="Hasan A.R."/>
            <person name="Ness R.W."/>
            <person name="Keightley P.D."/>
        </authorList>
    </citation>
    <scope>NUCLEOTIDE SEQUENCE</scope>
    <source>
        <strain evidence="1">CCAP 11/70</strain>
    </source>
</reference>
<protein>
    <submittedName>
        <fullName evidence="1">Uncharacterized protein</fullName>
    </submittedName>
</protein>
<dbReference type="Proteomes" id="UP000612055">
    <property type="component" value="Unassembled WGS sequence"/>
</dbReference>
<dbReference type="EMBL" id="JAEHOE010000255">
    <property type="protein sequence ID" value="KAG2482153.1"/>
    <property type="molecule type" value="Genomic_DNA"/>
</dbReference>
<organism evidence="1 2">
    <name type="scientific">Edaphochlamys debaryana</name>
    <dbReference type="NCBI Taxonomy" id="47281"/>
    <lineage>
        <taxon>Eukaryota</taxon>
        <taxon>Viridiplantae</taxon>
        <taxon>Chlorophyta</taxon>
        <taxon>core chlorophytes</taxon>
        <taxon>Chlorophyceae</taxon>
        <taxon>CS clade</taxon>
        <taxon>Chlamydomonadales</taxon>
        <taxon>Chlamydomonadales incertae sedis</taxon>
        <taxon>Edaphochlamys</taxon>
    </lineage>
</organism>
<dbReference type="AlphaFoldDB" id="A0A835XG44"/>
<gene>
    <name evidence="1" type="ORF">HYH03_018897</name>
</gene>
<keyword evidence="2" id="KW-1185">Reference proteome</keyword>
<evidence type="ECO:0000313" key="1">
    <source>
        <dbReference type="EMBL" id="KAG2482153.1"/>
    </source>
</evidence>